<evidence type="ECO:0000259" key="4">
    <source>
        <dbReference type="Pfam" id="PF13313"/>
    </source>
</evidence>
<dbReference type="Proteomes" id="UP000245697">
    <property type="component" value="Unassembled WGS sequence"/>
</dbReference>
<dbReference type="InterPro" id="IPR032812">
    <property type="entry name" value="SbsA_Ig"/>
</dbReference>
<dbReference type="InterPro" id="IPR014755">
    <property type="entry name" value="Cu-Rt/internalin_Ig-like"/>
</dbReference>
<feature type="signal peptide" evidence="2">
    <location>
        <begin position="1"/>
        <end position="27"/>
    </location>
</feature>
<dbReference type="InterPro" id="IPR046540">
    <property type="entry name" value="DMFA2_C"/>
</dbReference>
<protein>
    <submittedName>
        <fullName evidence="6">Ig-like domain-containing protein</fullName>
    </submittedName>
</protein>
<feature type="domain" description="DUF4082" evidence="4">
    <location>
        <begin position="641"/>
        <end position="786"/>
    </location>
</feature>
<dbReference type="GO" id="GO:0005975">
    <property type="term" value="P:carbohydrate metabolic process"/>
    <property type="evidence" value="ECO:0007669"/>
    <property type="project" value="UniProtKB-ARBA"/>
</dbReference>
<feature type="domain" description="N,N-dimethylformamidase beta subunit-like C-terminal" evidence="5">
    <location>
        <begin position="88"/>
        <end position="489"/>
    </location>
</feature>
<dbReference type="EMBL" id="QGGR01000005">
    <property type="protein sequence ID" value="PWK48995.1"/>
    <property type="molecule type" value="Genomic_DNA"/>
</dbReference>
<dbReference type="OrthoDB" id="505641at2"/>
<feature type="chain" id="PRO_5016454759" evidence="2">
    <location>
        <begin position="28"/>
        <end position="1064"/>
    </location>
</feature>
<dbReference type="InterPro" id="IPR013783">
    <property type="entry name" value="Ig-like_fold"/>
</dbReference>
<evidence type="ECO:0000256" key="2">
    <source>
        <dbReference type="SAM" id="SignalP"/>
    </source>
</evidence>
<evidence type="ECO:0000313" key="6">
    <source>
        <dbReference type="EMBL" id="PWK48995.1"/>
    </source>
</evidence>
<dbReference type="Pfam" id="PF13205">
    <property type="entry name" value="Big_5"/>
    <property type="match status" value="1"/>
</dbReference>
<dbReference type="AlphaFoldDB" id="A0A316FLF8"/>
<dbReference type="Pfam" id="PF13313">
    <property type="entry name" value="DUF4082"/>
    <property type="match status" value="2"/>
</dbReference>
<evidence type="ECO:0000313" key="7">
    <source>
        <dbReference type="Proteomes" id="UP000245697"/>
    </source>
</evidence>
<dbReference type="Pfam" id="PF17957">
    <property type="entry name" value="Big_7"/>
    <property type="match status" value="1"/>
</dbReference>
<dbReference type="InterPro" id="IPR025141">
    <property type="entry name" value="DUF4082"/>
</dbReference>
<dbReference type="RefSeq" id="WP_109592934.1">
    <property type="nucleotide sequence ID" value="NZ_QGGR01000005.1"/>
</dbReference>
<sequence>MIHRLATGAVSALIIATAILTPAVVLAADDPCGVNSNPIVCENSKEGVPLEDWYGDSSWGDIGGFTTKVSVQPGETLQLKVNSPTTFTVKFFRLGYYGGDGARQMPSSPTTTFPAKVQDECLKDPATGLVDCGNWDTNVNWTVPSDAVSGVYLAILDQGSGRGYSPYPFVVADDDSDSDILVQTSDQTWQAYNKWGGQNFYEGGGPAPDGRAYKVSYNRPMRIAGDNAILSSEYPMIQWLERNGYDVSYASNIDVSTKPSLLQDHNVYLSSGHDEYWDQGIWDNVKQARADGVNLAFFSGNEAFWRTRLEPSIATSGGTNRTLVSYKSTKMKMTPPNGVADPSGQWTGTWMDPAGAGTGGNKPQNAITGTLFSVNGYRNDAMTVSSEFKNLRLWRDTAIEDLNSGEVATFPAGTLGYEWDSDVENAARPPGMIRFSATTLQITDGTLLLDEGNNYGNGVATHSVVMYRDQVSNALVFGAGTVQWSWGLSALHTGPASSEDPRMQQATANVLADMDSLPKTLQSNLTMPTKSTDTVGPVVNIAAPTTGATVPVLSAFTISGTASDTAGQLGRVEVSVDGGSTWRAANGLGNWTYTWTPTAQGAAQIKVRGIDDSLNFGAVKTVNVTVGSQACPCTTYTSFDVPTNVDSHDGSANELGAKFRVSVPATATGVRFYKAPTNTGTHIGKLWTTSGQLLASGNFTNESASGWQTMQFSQPVQLAANTTYIVSYYTPTGHYSYTSAYFKAKGAGDGVVKQLQSGVSGANGVYKYGSGGGFPNSSWNDTNYWVDVVVDTASAVTTPPVVTVKTPAAGDVGVARNTAVTATFDHDVDPEQLTFTLKAGSATVPAKVSYNDTTRKATLRPDNVLDASAQYTASVQATDVWGNTMSSPVTWSFTTSTGVSCPCSVFSAASTPDVESAGEANALELGMRFTSAVDGYVTGVRFYKGYRNTGTHTGTLWSASGQELATGTFANETASGWQTLQFATPVQITANTQYVVSYHTDVGFYSYSGAFFTQARSSYPLTGVADTSAGRNGLFKASATRAFPTSTWNANNYWVDVVFTTTAP</sequence>
<feature type="domain" description="DUF4082" evidence="4">
    <location>
        <begin position="910"/>
        <end position="1055"/>
    </location>
</feature>
<proteinExistence type="predicted"/>
<organism evidence="6 7">
    <name type="scientific">Actinoplanes xinjiangensis</name>
    <dbReference type="NCBI Taxonomy" id="512350"/>
    <lineage>
        <taxon>Bacteria</taxon>
        <taxon>Bacillati</taxon>
        <taxon>Actinomycetota</taxon>
        <taxon>Actinomycetes</taxon>
        <taxon>Micromonosporales</taxon>
        <taxon>Micromonosporaceae</taxon>
        <taxon>Actinoplanes</taxon>
    </lineage>
</organism>
<dbReference type="InterPro" id="IPR014756">
    <property type="entry name" value="Ig_E-set"/>
</dbReference>
<keyword evidence="1 2" id="KW-0732">Signal</keyword>
<reference evidence="6 7" key="1">
    <citation type="submission" date="2018-05" db="EMBL/GenBank/DDBJ databases">
        <title>Genomic Encyclopedia of Archaeal and Bacterial Type Strains, Phase II (KMG-II): from individual species to whole genera.</title>
        <authorList>
            <person name="Goeker M."/>
        </authorList>
    </citation>
    <scope>NUCLEOTIDE SEQUENCE [LARGE SCALE GENOMIC DNA]</scope>
    <source>
        <strain evidence="6 7">DSM 45184</strain>
    </source>
</reference>
<keyword evidence="7" id="KW-1185">Reference proteome</keyword>
<comment type="caution">
    <text evidence="6">The sequence shown here is derived from an EMBL/GenBank/DDBJ whole genome shotgun (WGS) entry which is preliminary data.</text>
</comment>
<dbReference type="Gene3D" id="2.60.40.10">
    <property type="entry name" value="Immunoglobulins"/>
    <property type="match status" value="1"/>
</dbReference>
<evidence type="ECO:0000256" key="1">
    <source>
        <dbReference type="ARBA" id="ARBA00022729"/>
    </source>
</evidence>
<evidence type="ECO:0000259" key="3">
    <source>
        <dbReference type="Pfam" id="PF13205"/>
    </source>
</evidence>
<feature type="domain" description="SbsA Ig-like" evidence="3">
    <location>
        <begin position="797"/>
        <end position="895"/>
    </location>
</feature>
<evidence type="ECO:0000259" key="5">
    <source>
        <dbReference type="Pfam" id="PF20254"/>
    </source>
</evidence>
<dbReference type="SUPFAM" id="SSF81296">
    <property type="entry name" value="E set domains"/>
    <property type="match status" value="1"/>
</dbReference>
<dbReference type="Gene3D" id="2.60.40.1220">
    <property type="match status" value="1"/>
</dbReference>
<dbReference type="Pfam" id="PF20254">
    <property type="entry name" value="DMFA2_C"/>
    <property type="match status" value="1"/>
</dbReference>
<gene>
    <name evidence="6" type="ORF">BC793_105346</name>
</gene>
<name>A0A316FLF8_9ACTN</name>
<accession>A0A316FLF8</accession>